<organism evidence="2 3">
    <name type="scientific">Jeotgalibacillus malaysiensis</name>
    <dbReference type="NCBI Taxonomy" id="1508404"/>
    <lineage>
        <taxon>Bacteria</taxon>
        <taxon>Bacillati</taxon>
        <taxon>Bacillota</taxon>
        <taxon>Bacilli</taxon>
        <taxon>Bacillales</taxon>
        <taxon>Caryophanaceae</taxon>
        <taxon>Jeotgalibacillus</taxon>
    </lineage>
</organism>
<gene>
    <name evidence="2" type="ORF">JMA_09560</name>
</gene>
<dbReference type="KEGG" id="jeo:JMA_09560"/>
<dbReference type="AlphaFoldDB" id="A0A0B5AP13"/>
<dbReference type="Proteomes" id="UP000031449">
    <property type="component" value="Chromosome"/>
</dbReference>
<evidence type="ECO:0000256" key="1">
    <source>
        <dbReference type="SAM" id="Phobius"/>
    </source>
</evidence>
<keyword evidence="1" id="KW-1133">Transmembrane helix</keyword>
<proteinExistence type="predicted"/>
<sequence length="156" mass="18037">MKKHPKAKNIQQHYRTALAQRKKKNRYSFEAVAILTGLLIVLIFQWQNANKTEILAVHEPEKSWYEVTPHIDSYLKDLFPAYNGVAMDITDEPKRLILKTTFGKSDEDIEGDLKEMINVANRLVGNTVSESHAENYMIIVKGENDRELMRKVFSES</sequence>
<keyword evidence="1" id="KW-0472">Membrane</keyword>
<reference evidence="2 3" key="1">
    <citation type="submission" date="2014-08" db="EMBL/GenBank/DDBJ databases">
        <title>Complete genome of a marine bacteria Jeotgalibacillus malaysiensis.</title>
        <authorList>
            <person name="Yaakop A.S."/>
            <person name="Chan K.-G."/>
            <person name="Goh K.M."/>
        </authorList>
    </citation>
    <scope>NUCLEOTIDE SEQUENCE [LARGE SCALE GENOMIC DNA]</scope>
    <source>
        <strain evidence="2 3">D5</strain>
    </source>
</reference>
<name>A0A0B5AP13_9BACL</name>
<keyword evidence="1" id="KW-0812">Transmembrane</keyword>
<evidence type="ECO:0000313" key="2">
    <source>
        <dbReference type="EMBL" id="AJD90273.1"/>
    </source>
</evidence>
<dbReference type="HOGENOM" id="CLU_1684212_0_0_9"/>
<feature type="transmembrane region" description="Helical" evidence="1">
    <location>
        <begin position="27"/>
        <end position="46"/>
    </location>
</feature>
<dbReference type="BioCyc" id="JESP1508404:G14D9-10188-MONOMER"/>
<protein>
    <submittedName>
        <fullName evidence="2">Uncharacterized protein</fullName>
    </submittedName>
</protein>
<keyword evidence="3" id="KW-1185">Reference proteome</keyword>
<dbReference type="OrthoDB" id="2923527at2"/>
<evidence type="ECO:0000313" key="3">
    <source>
        <dbReference type="Proteomes" id="UP000031449"/>
    </source>
</evidence>
<dbReference type="EMBL" id="CP009416">
    <property type="protein sequence ID" value="AJD90273.1"/>
    <property type="molecule type" value="Genomic_DNA"/>
</dbReference>
<accession>A0A0B5AP13</accession>